<evidence type="ECO:0000313" key="2">
    <source>
        <dbReference type="Proteomes" id="UP001169027"/>
    </source>
</evidence>
<dbReference type="RefSeq" id="WP_286523989.1">
    <property type="nucleotide sequence ID" value="NZ_JAUJZH010000008.1"/>
</dbReference>
<proteinExistence type="predicted"/>
<organism evidence="1 2">
    <name type="scientific">Variovorax ginsengisoli</name>
    <dbReference type="NCBI Taxonomy" id="363844"/>
    <lineage>
        <taxon>Bacteria</taxon>
        <taxon>Pseudomonadati</taxon>
        <taxon>Pseudomonadota</taxon>
        <taxon>Betaproteobacteria</taxon>
        <taxon>Burkholderiales</taxon>
        <taxon>Comamonadaceae</taxon>
        <taxon>Variovorax</taxon>
    </lineage>
</organism>
<protein>
    <submittedName>
        <fullName evidence="1">Uncharacterized protein</fullName>
    </submittedName>
</protein>
<evidence type="ECO:0000313" key="1">
    <source>
        <dbReference type="EMBL" id="MDO1533351.1"/>
    </source>
</evidence>
<reference evidence="1" key="1">
    <citation type="submission" date="2023-06" db="EMBL/GenBank/DDBJ databases">
        <authorList>
            <person name="Jiang Y."/>
            <person name="Liu Q."/>
        </authorList>
    </citation>
    <scope>NUCLEOTIDE SEQUENCE</scope>
    <source>
        <strain evidence="1">CGMCC 1.12090</strain>
    </source>
</reference>
<dbReference type="Proteomes" id="UP001169027">
    <property type="component" value="Unassembled WGS sequence"/>
</dbReference>
<comment type="caution">
    <text evidence="1">The sequence shown here is derived from an EMBL/GenBank/DDBJ whole genome shotgun (WGS) entry which is preliminary data.</text>
</comment>
<gene>
    <name evidence="1" type="ORF">Q2T77_13710</name>
</gene>
<accession>A0ABT8S346</accession>
<dbReference type="EMBL" id="JAUKVY010000008">
    <property type="protein sequence ID" value="MDO1533351.1"/>
    <property type="molecule type" value="Genomic_DNA"/>
</dbReference>
<name>A0ABT8S346_9BURK</name>
<sequence length="65" mass="7444">MVKKIQLNDEQWRTLQALHEAHTRRSPTEAISVSERLLSNGLVGCDRQGGKFLTEQGRERLNQGR</sequence>
<keyword evidence="2" id="KW-1185">Reference proteome</keyword>